<protein>
    <submittedName>
        <fullName evidence="1">DUF2785 domain-containing protein</fullName>
    </submittedName>
</protein>
<organism evidence="1 2">
    <name type="scientific">Bacillus spongiae</name>
    <dbReference type="NCBI Taxonomy" id="2683610"/>
    <lineage>
        <taxon>Bacteria</taxon>
        <taxon>Bacillati</taxon>
        <taxon>Bacillota</taxon>
        <taxon>Bacilli</taxon>
        <taxon>Bacillales</taxon>
        <taxon>Bacillaceae</taxon>
        <taxon>Bacillus</taxon>
    </lineage>
</organism>
<dbReference type="Pfam" id="PF10978">
    <property type="entry name" value="DUF2785"/>
    <property type="match status" value="1"/>
</dbReference>
<dbReference type="InterPro" id="IPR021247">
    <property type="entry name" value="DUF2785"/>
</dbReference>
<dbReference type="Proteomes" id="UP001312865">
    <property type="component" value="Unassembled WGS sequence"/>
</dbReference>
<accession>A0ABU8H8B7</accession>
<evidence type="ECO:0000313" key="1">
    <source>
        <dbReference type="EMBL" id="MEI5905552.1"/>
    </source>
</evidence>
<sequence length="281" mass="32766">MGEILQLKKQLKQLKEENNRSYAENELNELLDKMLTNIGCVDSELRDHLIYGMFCKLIMGDNLNSEQLNYILETCLGENYLLYKIGEKQGDSVFTRSFSSLVIALLLEKDRLSPFLSEGIGRKAIHESIAYLMKEKDIRGYVEEKGWAHSVAHGADLLQQAILHPLFDLNKSSDCFYAIETCLLKPNVYTDDEDERLIFVIEAMLEKGVSENSLQYWISSLSEILEEIHVNEDYLSFYKKKVNVISFMKSLYFRLNRRNFSNKTLQIIEEVIETWHQKCYQ</sequence>
<name>A0ABU8H8B7_9BACI</name>
<evidence type="ECO:0000313" key="2">
    <source>
        <dbReference type="Proteomes" id="UP001312865"/>
    </source>
</evidence>
<keyword evidence="2" id="KW-1185">Reference proteome</keyword>
<dbReference type="EMBL" id="JBBAXC010000001">
    <property type="protein sequence ID" value="MEI5905552.1"/>
    <property type="molecule type" value="Genomic_DNA"/>
</dbReference>
<gene>
    <name evidence="1" type="ORF">WAK64_00545</name>
</gene>
<proteinExistence type="predicted"/>
<comment type="caution">
    <text evidence="1">The sequence shown here is derived from an EMBL/GenBank/DDBJ whole genome shotgun (WGS) entry which is preliminary data.</text>
</comment>
<dbReference type="RefSeq" id="WP_336584970.1">
    <property type="nucleotide sequence ID" value="NZ_JBBAXC010000001.1"/>
</dbReference>
<reference evidence="1 2" key="1">
    <citation type="journal article" date="2018" name="J. Microbiol.">
        <title>Bacillus spongiae sp. nov., isolated from sponge of Jeju Island.</title>
        <authorList>
            <person name="Lee G.E."/>
            <person name="Im W.T."/>
            <person name="Park J.S."/>
        </authorList>
    </citation>
    <scope>NUCLEOTIDE SEQUENCE [LARGE SCALE GENOMIC DNA]</scope>
    <source>
        <strain evidence="1 2">135PIL107-10</strain>
    </source>
</reference>